<feature type="region of interest" description="Disordered" evidence="14">
    <location>
        <begin position="949"/>
        <end position="998"/>
    </location>
</feature>
<dbReference type="Pfam" id="PF24099">
    <property type="entry name" value="RBD_DGKtheta"/>
    <property type="match status" value="1"/>
</dbReference>
<keyword evidence="12" id="KW-0472">Membrane</keyword>
<dbReference type="CDD" id="cd20803">
    <property type="entry name" value="C1_DGKtheta_typeV_rpt1"/>
    <property type="match status" value="1"/>
</dbReference>
<reference evidence="18" key="1">
    <citation type="journal article" date="2020" name="Ecol. Evol.">
        <title>Genome structure and content of the rice root-knot nematode (Meloidogyne graminicola).</title>
        <authorList>
            <person name="Phan N.T."/>
            <person name="Danchin E.G.J."/>
            <person name="Klopp C."/>
            <person name="Perfus-Barbeoch L."/>
            <person name="Kozlowski D.K."/>
            <person name="Koutsovoulos G.D."/>
            <person name="Lopez-Roques C."/>
            <person name="Bouchez O."/>
            <person name="Zahm M."/>
            <person name="Besnard G."/>
            <person name="Bellafiore S."/>
        </authorList>
    </citation>
    <scope>NUCLEOTIDE SEQUENCE</scope>
    <source>
        <strain evidence="18">VN-18</strain>
    </source>
</reference>
<keyword evidence="6" id="KW-0677">Repeat</keyword>
<dbReference type="CDD" id="cd20854">
    <property type="entry name" value="C1_DGKtheta_typeV_rpt3"/>
    <property type="match status" value="1"/>
</dbReference>
<dbReference type="SUPFAM" id="SSF54236">
    <property type="entry name" value="Ubiquitin-like"/>
    <property type="match status" value="2"/>
</dbReference>
<evidence type="ECO:0000259" key="16">
    <source>
        <dbReference type="PROSITE" id="PS50146"/>
    </source>
</evidence>
<dbReference type="InterPro" id="IPR056392">
    <property type="entry name" value="DGKtheta_RBD"/>
</dbReference>
<keyword evidence="5" id="KW-0479">Metal-binding</keyword>
<dbReference type="InterPro" id="IPR002219">
    <property type="entry name" value="PKC_DAG/PE"/>
</dbReference>
<evidence type="ECO:0000256" key="6">
    <source>
        <dbReference type="ARBA" id="ARBA00022737"/>
    </source>
</evidence>
<dbReference type="SUPFAM" id="SSF57889">
    <property type="entry name" value="Cysteine-rich domain"/>
    <property type="match status" value="3"/>
</dbReference>
<feature type="compositionally biased region" description="Basic and acidic residues" evidence="14">
    <location>
        <begin position="960"/>
        <end position="975"/>
    </location>
</feature>
<dbReference type="InterPro" id="IPR046349">
    <property type="entry name" value="C1-like_sf"/>
</dbReference>
<evidence type="ECO:0000256" key="12">
    <source>
        <dbReference type="ARBA" id="ARBA00023136"/>
    </source>
</evidence>
<evidence type="ECO:0000313" key="19">
    <source>
        <dbReference type="Proteomes" id="UP000605970"/>
    </source>
</evidence>
<proteinExistence type="inferred from homology"/>
<keyword evidence="9 13" id="KW-0418">Kinase</keyword>
<dbReference type="GO" id="GO:0007200">
    <property type="term" value="P:phospholipase C-activating G protein-coupled receptor signaling pathway"/>
    <property type="evidence" value="ECO:0007669"/>
    <property type="project" value="InterPro"/>
</dbReference>
<evidence type="ECO:0000313" key="18">
    <source>
        <dbReference type="EMBL" id="KAF7634477.1"/>
    </source>
</evidence>
<comment type="caution">
    <text evidence="18">The sequence shown here is derived from an EMBL/GenBank/DDBJ whole genome shotgun (WGS) entry which is preliminary data.</text>
</comment>
<feature type="compositionally biased region" description="Acidic residues" evidence="14">
    <location>
        <begin position="986"/>
        <end position="998"/>
    </location>
</feature>
<dbReference type="PANTHER" id="PTHR11255:SF54">
    <property type="entry name" value="DIACYLGLYCEROL KINASE THETA"/>
    <property type="match status" value="1"/>
</dbReference>
<dbReference type="FunFam" id="3.40.50.10330:FF:000011">
    <property type="entry name" value="Diacylglycerol kinase"/>
    <property type="match status" value="1"/>
</dbReference>
<dbReference type="Pfam" id="PF00130">
    <property type="entry name" value="C1_1"/>
    <property type="match status" value="2"/>
</dbReference>
<feature type="region of interest" description="Disordered" evidence="14">
    <location>
        <begin position="25"/>
        <end position="44"/>
    </location>
</feature>
<dbReference type="CDD" id="cd20804">
    <property type="entry name" value="C1_DGKtheta_typeV_rpt2"/>
    <property type="match status" value="1"/>
</dbReference>
<dbReference type="InterPro" id="IPR017438">
    <property type="entry name" value="ATP-NAD_kinase_N"/>
</dbReference>
<dbReference type="GO" id="GO:0005524">
    <property type="term" value="F:ATP binding"/>
    <property type="evidence" value="ECO:0007669"/>
    <property type="project" value="UniProtKB-KW"/>
</dbReference>
<dbReference type="SMART" id="SM00046">
    <property type="entry name" value="DAGKc"/>
    <property type="match status" value="1"/>
</dbReference>
<dbReference type="PANTHER" id="PTHR11255">
    <property type="entry name" value="DIACYLGLYCEROL KINASE"/>
    <property type="match status" value="1"/>
</dbReference>
<evidence type="ECO:0000259" key="17">
    <source>
        <dbReference type="PROSITE" id="PS50200"/>
    </source>
</evidence>
<dbReference type="FunFam" id="2.60.200.40:FF:000004">
    <property type="entry name" value="Diacylglycerol kinase"/>
    <property type="match status" value="1"/>
</dbReference>
<dbReference type="GO" id="GO:0016020">
    <property type="term" value="C:membrane"/>
    <property type="evidence" value="ECO:0007669"/>
    <property type="project" value="UniProtKB-SubCell"/>
</dbReference>
<gene>
    <name evidence="18" type="ORF">Mgra_00006146</name>
</gene>
<evidence type="ECO:0000256" key="4">
    <source>
        <dbReference type="ARBA" id="ARBA00022679"/>
    </source>
</evidence>
<dbReference type="InterPro" id="IPR001206">
    <property type="entry name" value="Diacylglycerol_kinase_cat_dom"/>
</dbReference>
<dbReference type="OrthoDB" id="242257at2759"/>
<feature type="domain" description="Phorbol-ester/DAG-type" evidence="15">
    <location>
        <begin position="115"/>
        <end position="163"/>
    </location>
</feature>
<dbReference type="PROSITE" id="PS00479">
    <property type="entry name" value="ZF_DAG_PE_1"/>
    <property type="match status" value="2"/>
</dbReference>
<evidence type="ECO:0000256" key="7">
    <source>
        <dbReference type="ARBA" id="ARBA00022741"/>
    </source>
</evidence>
<evidence type="ECO:0000256" key="13">
    <source>
        <dbReference type="RuleBase" id="RU361128"/>
    </source>
</evidence>
<keyword evidence="4 13" id="KW-0808">Transferase</keyword>
<sequence>MSVQQPEITAPLSFHTPIVTTTEVNTASTSNSVPTPSNEQQPNLSGGDFGGHVFSSKKTFGKLTYCHHCCDKIWGMLSQGYLCEVCNFVCHATCMRSIVTVCTGQMMQLIKNPVAHTWTDPQHIKRHFCYVCRKRTDDTLSSECEVCSCYVHVECQDSALADCREASTYVPSLDRTTSKQFHHMREGNLARDAKCVVCKKGCYSAECLSGFRCQWCNLSVHSTCYRQFRPQCDFGLLRKIMLPPNAVTTPRAELPMDLLLNIHTTTVLYLDDIQNNNEGRKASSPSRHPGTDEKDEREAREDRDSDDQLLLRIFDGNSSLRNKISKTAYVPKTASCDQIRDIAMRRFHICDSNRENYYITQAPHEPGDEEEPLEDPIPLRNVKKPEGKCAQVFLRYRDDDPDKAIVRIHGGWLRIPCEYTDIVVTGRMCVQECIQEALENFGLDGTTWNRYNLQEVSLEKGVAERTINPQEEMLQLVRNLKKDSLRRSHVVRFYIQEKEDPHDHAVFVSNLPPSRSQRQYERILLKLLSVNERPFCAIGPIYFEYGSLVITFNTPKAASAAVLRLQNAIYEDKKLVVLCLPNVQSHMIPPDVEPLLVLVNVKSGGCQGTELISAFRRLLNPFQVFDVLKGGPLVGLYVFRNIPKYRILAAGGDGTVGWVLQCLDIAKQDAACFSPPCAVLPLGTGNDLARVLRWGGGWGGEESAVDILRDVIEAEEVRLDRWAVVFHEEELPSTAALTAKAQTEDAPMTNPEDQTSMIIMNNYFGIGVDADVCLRFHTKRDANPEKFSSRLFNKTQYVKIGLQKAFDRTCKDLWKRVELEVDGRPIELPPCEGIIVLNVLSWGSGANPWGTAKEEAPFQKPTHYDGLLEVVGITDVSRLGLIQSKLAAGTRIAQGGSIKIITKEMWPVQVDGEPHIQPPGTITILKSALKAKMLKKNKKSRKNVAATVRAVQSEGSPSNDFEHPNSSHLEVELRTGHGKSTPEEINSFDDDEEADSFL</sequence>
<evidence type="ECO:0000256" key="10">
    <source>
        <dbReference type="ARBA" id="ARBA00022833"/>
    </source>
</evidence>
<keyword evidence="11 13" id="KW-0067">ATP-binding</keyword>
<feature type="domain" description="Phorbol-ester/DAG-type" evidence="15">
    <location>
        <begin position="51"/>
        <end position="102"/>
    </location>
</feature>
<dbReference type="SMART" id="SM00109">
    <property type="entry name" value="C1"/>
    <property type="match status" value="3"/>
</dbReference>
<organism evidence="18 19">
    <name type="scientific">Meloidogyne graminicola</name>
    <dbReference type="NCBI Taxonomy" id="189291"/>
    <lineage>
        <taxon>Eukaryota</taxon>
        <taxon>Metazoa</taxon>
        <taxon>Ecdysozoa</taxon>
        <taxon>Nematoda</taxon>
        <taxon>Chromadorea</taxon>
        <taxon>Rhabditida</taxon>
        <taxon>Tylenchina</taxon>
        <taxon>Tylenchomorpha</taxon>
        <taxon>Tylenchoidea</taxon>
        <taxon>Meloidogynidae</taxon>
        <taxon>Meloidogyninae</taxon>
        <taxon>Meloidogyne</taxon>
    </lineage>
</organism>
<dbReference type="Gene3D" id="3.40.50.10330">
    <property type="entry name" value="Probable inorganic polyphosphate/atp-NAD kinase, domain 1"/>
    <property type="match status" value="1"/>
</dbReference>
<dbReference type="Gene3D" id="3.10.20.90">
    <property type="entry name" value="Phosphatidylinositol 3-kinase Catalytic Subunit, Chain A, domain 1"/>
    <property type="match status" value="1"/>
</dbReference>
<comment type="subcellular location">
    <subcellularLocation>
        <location evidence="2">Membrane</location>
    </subcellularLocation>
</comment>
<dbReference type="Pfam" id="PF00609">
    <property type="entry name" value="DAGK_acc"/>
    <property type="match status" value="1"/>
</dbReference>
<evidence type="ECO:0000256" key="11">
    <source>
        <dbReference type="ARBA" id="ARBA00022840"/>
    </source>
</evidence>
<dbReference type="PROSITE" id="PS50146">
    <property type="entry name" value="DAGK"/>
    <property type="match status" value="1"/>
</dbReference>
<evidence type="ECO:0000256" key="14">
    <source>
        <dbReference type="SAM" id="MobiDB-lite"/>
    </source>
</evidence>
<evidence type="ECO:0000256" key="5">
    <source>
        <dbReference type="ARBA" id="ARBA00022723"/>
    </source>
</evidence>
<dbReference type="SUPFAM" id="SSF111331">
    <property type="entry name" value="NAD kinase/diacylglycerol kinase-like"/>
    <property type="match status" value="1"/>
</dbReference>
<dbReference type="CDD" id="cd17111">
    <property type="entry name" value="RA1_DAGK-theta"/>
    <property type="match status" value="1"/>
</dbReference>
<dbReference type="EC" id="2.7.1.107" evidence="13"/>
<evidence type="ECO:0000256" key="3">
    <source>
        <dbReference type="ARBA" id="ARBA00009280"/>
    </source>
</evidence>
<evidence type="ECO:0000256" key="9">
    <source>
        <dbReference type="ARBA" id="ARBA00022777"/>
    </source>
</evidence>
<dbReference type="Gene3D" id="2.60.200.40">
    <property type="match status" value="1"/>
</dbReference>
<evidence type="ECO:0000256" key="1">
    <source>
        <dbReference type="ARBA" id="ARBA00001383"/>
    </source>
</evidence>
<feature type="domain" description="DAGKc" evidence="16">
    <location>
        <begin position="590"/>
        <end position="728"/>
    </location>
</feature>
<dbReference type="InterPro" id="IPR016064">
    <property type="entry name" value="NAD/diacylglycerol_kinase_sf"/>
</dbReference>
<dbReference type="Proteomes" id="UP000605970">
    <property type="component" value="Unassembled WGS sequence"/>
</dbReference>
<accession>A0A8S9ZM03</accession>
<dbReference type="PROSITE" id="PS50081">
    <property type="entry name" value="ZF_DAG_PE_2"/>
    <property type="match status" value="3"/>
</dbReference>
<dbReference type="GO" id="GO:0008270">
    <property type="term" value="F:zinc ion binding"/>
    <property type="evidence" value="ECO:0007669"/>
    <property type="project" value="UniProtKB-KW"/>
</dbReference>
<dbReference type="GO" id="GO:0004143">
    <property type="term" value="F:ATP-dependent diacylglycerol kinase activity"/>
    <property type="evidence" value="ECO:0007669"/>
    <property type="project" value="UniProtKB-EC"/>
</dbReference>
<feature type="region of interest" description="Disordered" evidence="14">
    <location>
        <begin position="276"/>
        <end position="308"/>
    </location>
</feature>
<dbReference type="EMBL" id="JABEBT010000057">
    <property type="protein sequence ID" value="KAF7634477.1"/>
    <property type="molecule type" value="Genomic_DNA"/>
</dbReference>
<keyword evidence="8" id="KW-0863">Zinc-finger</keyword>
<dbReference type="PROSITE" id="PS50200">
    <property type="entry name" value="RA"/>
    <property type="match status" value="1"/>
</dbReference>
<dbReference type="Pfam" id="PF00781">
    <property type="entry name" value="DAGK_cat"/>
    <property type="match status" value="1"/>
</dbReference>
<keyword evidence="10" id="KW-0862">Zinc</keyword>
<keyword evidence="7 13" id="KW-0547">Nucleotide-binding</keyword>
<dbReference type="Pfam" id="PF00788">
    <property type="entry name" value="RA"/>
    <property type="match status" value="2"/>
</dbReference>
<feature type="domain" description="Phorbol-ester/DAG-type" evidence="15">
    <location>
        <begin position="181"/>
        <end position="232"/>
    </location>
</feature>
<name>A0A8S9ZM03_9BILA</name>
<dbReference type="SMART" id="SM00314">
    <property type="entry name" value="RA"/>
    <property type="match status" value="2"/>
</dbReference>
<evidence type="ECO:0000256" key="8">
    <source>
        <dbReference type="ARBA" id="ARBA00022771"/>
    </source>
</evidence>
<dbReference type="AlphaFoldDB" id="A0A8S9ZM03"/>
<dbReference type="SMART" id="SM00045">
    <property type="entry name" value="DAGKa"/>
    <property type="match status" value="1"/>
</dbReference>
<dbReference type="InterPro" id="IPR000756">
    <property type="entry name" value="Diacylglycerol_kin_accessory"/>
</dbReference>
<protein>
    <recommendedName>
        <fullName evidence="13">Diacylglycerol kinase</fullName>
        <shortName evidence="13">DAG kinase</shortName>
        <ecNumber evidence="13">2.7.1.107</ecNumber>
    </recommendedName>
</protein>
<dbReference type="Gene3D" id="3.30.60.20">
    <property type="match status" value="2"/>
</dbReference>
<dbReference type="InterPro" id="IPR037607">
    <property type="entry name" value="DGK"/>
</dbReference>
<feature type="domain" description="Ras-associating" evidence="17">
    <location>
        <begin position="402"/>
        <end position="500"/>
    </location>
</feature>
<dbReference type="InterPro" id="IPR029071">
    <property type="entry name" value="Ubiquitin-like_domsf"/>
</dbReference>
<comment type="catalytic activity">
    <reaction evidence="1 13">
        <text>a 1,2-diacyl-sn-glycerol + ATP = a 1,2-diacyl-sn-glycero-3-phosphate + ADP + H(+)</text>
        <dbReference type="Rhea" id="RHEA:10272"/>
        <dbReference type="ChEBI" id="CHEBI:15378"/>
        <dbReference type="ChEBI" id="CHEBI:17815"/>
        <dbReference type="ChEBI" id="CHEBI:30616"/>
        <dbReference type="ChEBI" id="CHEBI:58608"/>
        <dbReference type="ChEBI" id="CHEBI:456216"/>
        <dbReference type="EC" id="2.7.1.107"/>
    </reaction>
</comment>
<keyword evidence="19" id="KW-1185">Reference proteome</keyword>
<evidence type="ECO:0000259" key="15">
    <source>
        <dbReference type="PROSITE" id="PS50081"/>
    </source>
</evidence>
<feature type="compositionally biased region" description="Basic and acidic residues" evidence="14">
    <location>
        <begin position="289"/>
        <end position="303"/>
    </location>
</feature>
<comment type="similarity">
    <text evidence="3 13">Belongs to the eukaryotic diacylglycerol kinase family.</text>
</comment>
<dbReference type="InterPro" id="IPR000159">
    <property type="entry name" value="RA_dom"/>
</dbReference>
<evidence type="ECO:0000256" key="2">
    <source>
        <dbReference type="ARBA" id="ARBA00004370"/>
    </source>
</evidence>